<dbReference type="AlphaFoldDB" id="A0A7Y9WTB1"/>
<reference evidence="5 6" key="1">
    <citation type="submission" date="2020-07" db="EMBL/GenBank/DDBJ databases">
        <title>Exploring microbial biodiversity for novel pathways involved in the catabolism of aromatic compounds derived from lignin.</title>
        <authorList>
            <person name="Elkins J."/>
        </authorList>
    </citation>
    <scope>NUCLEOTIDE SEQUENCE [LARGE SCALE GENOMIC DNA]</scope>
    <source>
        <strain evidence="5 6">H2C3C</strain>
    </source>
</reference>
<feature type="domain" description="HTH araC/xylS-type" evidence="4">
    <location>
        <begin position="217"/>
        <end position="318"/>
    </location>
</feature>
<keyword evidence="6" id="KW-1185">Reference proteome</keyword>
<evidence type="ECO:0000313" key="5">
    <source>
        <dbReference type="EMBL" id="NYH25965.1"/>
    </source>
</evidence>
<evidence type="ECO:0000313" key="6">
    <source>
        <dbReference type="Proteomes" id="UP000540929"/>
    </source>
</evidence>
<accession>A0A7Y9WTB1</accession>
<evidence type="ECO:0000256" key="1">
    <source>
        <dbReference type="ARBA" id="ARBA00023015"/>
    </source>
</evidence>
<name>A0A7Y9WTB1_9BURK</name>
<dbReference type="EMBL" id="JACCAS010000002">
    <property type="protein sequence ID" value="NYH25965.1"/>
    <property type="molecule type" value="Genomic_DNA"/>
</dbReference>
<evidence type="ECO:0000256" key="3">
    <source>
        <dbReference type="ARBA" id="ARBA00023163"/>
    </source>
</evidence>
<keyword evidence="2 5" id="KW-0238">DNA-binding</keyword>
<comment type="caution">
    <text evidence="5">The sequence shown here is derived from an EMBL/GenBank/DDBJ whole genome shotgun (WGS) entry which is preliminary data.</text>
</comment>
<dbReference type="PRINTS" id="PR00032">
    <property type="entry name" value="HTHARAC"/>
</dbReference>
<dbReference type="RefSeq" id="WP_179745723.1">
    <property type="nucleotide sequence ID" value="NZ_JACCAS010000002.1"/>
</dbReference>
<dbReference type="InterPro" id="IPR020449">
    <property type="entry name" value="Tscrpt_reg_AraC-type_HTH"/>
</dbReference>
<dbReference type="Pfam" id="PF12833">
    <property type="entry name" value="HTH_18"/>
    <property type="match status" value="1"/>
</dbReference>
<dbReference type="PANTHER" id="PTHR46796:SF6">
    <property type="entry name" value="ARAC SUBFAMILY"/>
    <property type="match status" value="1"/>
</dbReference>
<protein>
    <submittedName>
        <fullName evidence="5">AraC-like DNA-binding protein</fullName>
    </submittedName>
</protein>
<dbReference type="PANTHER" id="PTHR46796">
    <property type="entry name" value="HTH-TYPE TRANSCRIPTIONAL ACTIVATOR RHAS-RELATED"/>
    <property type="match status" value="1"/>
</dbReference>
<dbReference type="PROSITE" id="PS01124">
    <property type="entry name" value="HTH_ARAC_FAMILY_2"/>
    <property type="match status" value="1"/>
</dbReference>
<organism evidence="5 6">
    <name type="scientific">Paraburkholderia bryophila</name>
    <dbReference type="NCBI Taxonomy" id="420952"/>
    <lineage>
        <taxon>Bacteria</taxon>
        <taxon>Pseudomonadati</taxon>
        <taxon>Pseudomonadota</taxon>
        <taxon>Betaproteobacteria</taxon>
        <taxon>Burkholderiales</taxon>
        <taxon>Burkholderiaceae</taxon>
        <taxon>Paraburkholderia</taxon>
    </lineage>
</organism>
<gene>
    <name evidence="5" type="ORF">GGD40_005536</name>
</gene>
<keyword evidence="3" id="KW-0804">Transcription</keyword>
<keyword evidence="1" id="KW-0805">Transcription regulation</keyword>
<dbReference type="SUPFAM" id="SSF46689">
    <property type="entry name" value="Homeodomain-like"/>
    <property type="match status" value="1"/>
</dbReference>
<sequence length="327" mass="36216">MNDMKTVVSTERVPPASRLDFWTRHVRSHLTELECSTPIDGDFLGSIVAYPAAPAGLIEIETATRWIARANPTATSANKERAFVCIQIKGVAIVEQDSRQGILRAGDVTLLDASKPFVADFSLEMAQLVLQVPRTLIRKQLGTLERFVATVVPFESPLGKMTGGFIRALTQNFEQLAPETARRLNEQALDMVAMAFMSVFDRNQPATSSVSRSMLACRARAFIETNLRDSSLSPTDVAQHLGISTRYLSSVFAGDGLSFERFVRERRLHKCAGDLKDHGQAMRPIGDIAYAWGFNNVTHFSQSFKTTFGTTPRDFRKQAAPQRSVDS</sequence>
<dbReference type="Proteomes" id="UP000540929">
    <property type="component" value="Unassembled WGS sequence"/>
</dbReference>
<proteinExistence type="predicted"/>
<evidence type="ECO:0000256" key="2">
    <source>
        <dbReference type="ARBA" id="ARBA00023125"/>
    </source>
</evidence>
<dbReference type="SMART" id="SM00342">
    <property type="entry name" value="HTH_ARAC"/>
    <property type="match status" value="1"/>
</dbReference>
<dbReference type="InterPro" id="IPR050204">
    <property type="entry name" value="AraC_XylS_family_regulators"/>
</dbReference>
<dbReference type="Gene3D" id="1.10.10.60">
    <property type="entry name" value="Homeodomain-like"/>
    <property type="match status" value="1"/>
</dbReference>
<dbReference type="InterPro" id="IPR009057">
    <property type="entry name" value="Homeodomain-like_sf"/>
</dbReference>
<evidence type="ECO:0000259" key="4">
    <source>
        <dbReference type="PROSITE" id="PS01124"/>
    </source>
</evidence>
<dbReference type="GO" id="GO:0043565">
    <property type="term" value="F:sequence-specific DNA binding"/>
    <property type="evidence" value="ECO:0007669"/>
    <property type="project" value="InterPro"/>
</dbReference>
<dbReference type="GO" id="GO:0003700">
    <property type="term" value="F:DNA-binding transcription factor activity"/>
    <property type="evidence" value="ECO:0007669"/>
    <property type="project" value="InterPro"/>
</dbReference>
<dbReference type="InterPro" id="IPR035418">
    <property type="entry name" value="AraC-bd_2"/>
</dbReference>
<dbReference type="InterPro" id="IPR018060">
    <property type="entry name" value="HTH_AraC"/>
</dbReference>
<dbReference type="Pfam" id="PF14525">
    <property type="entry name" value="AraC_binding_2"/>
    <property type="match status" value="1"/>
</dbReference>